<name>A0A1Q9EJ59_SYMMI</name>
<dbReference type="EMBL" id="LSRX01000137">
    <property type="protein sequence ID" value="OLQ07472.1"/>
    <property type="molecule type" value="Genomic_DNA"/>
</dbReference>
<accession>A0A1Q9EJ59</accession>
<comment type="caution">
    <text evidence="2">The sequence shown here is derived from an EMBL/GenBank/DDBJ whole genome shotgun (WGS) entry which is preliminary data.</text>
</comment>
<evidence type="ECO:0000313" key="3">
    <source>
        <dbReference type="Proteomes" id="UP000186817"/>
    </source>
</evidence>
<reference evidence="2 3" key="1">
    <citation type="submission" date="2016-02" db="EMBL/GenBank/DDBJ databases">
        <title>Genome analysis of coral dinoflagellate symbionts highlights evolutionary adaptations to a symbiotic lifestyle.</title>
        <authorList>
            <person name="Aranda M."/>
            <person name="Li Y."/>
            <person name="Liew Y.J."/>
            <person name="Baumgarten S."/>
            <person name="Simakov O."/>
            <person name="Wilson M."/>
            <person name="Piel J."/>
            <person name="Ashoor H."/>
            <person name="Bougouffa S."/>
            <person name="Bajic V.B."/>
            <person name="Ryu T."/>
            <person name="Ravasi T."/>
            <person name="Bayer T."/>
            <person name="Micklem G."/>
            <person name="Kim H."/>
            <person name="Bhak J."/>
            <person name="Lajeunesse T.C."/>
            <person name="Voolstra C.R."/>
        </authorList>
    </citation>
    <scope>NUCLEOTIDE SEQUENCE [LARGE SCALE GENOMIC DNA]</scope>
    <source>
        <strain evidence="2 3">CCMP2467</strain>
    </source>
</reference>
<sequence length="154" mass="17417">MSLRTASWYVLMLGVCFCTLMHGNRNSELWNPWEQIEVAKYAFAGLTVISGCCFAYLMVTTRHHWKATEAALFAFSAFFAGHLASDIFQQTLQPPFTFVPLVTTPFVFWAMECDRLLGIEVAKQAKQLRKGFTGHIRDATTSNPGKNLDVVYPR</sequence>
<protein>
    <submittedName>
        <fullName evidence="2">Uncharacterized protein</fullName>
    </submittedName>
</protein>
<keyword evidence="1" id="KW-0812">Transmembrane</keyword>
<gene>
    <name evidence="2" type="ORF">AK812_SmicGene9100</name>
</gene>
<dbReference type="Proteomes" id="UP000186817">
    <property type="component" value="Unassembled WGS sequence"/>
</dbReference>
<feature type="transmembrane region" description="Helical" evidence="1">
    <location>
        <begin position="6"/>
        <end position="26"/>
    </location>
</feature>
<keyword evidence="3" id="KW-1185">Reference proteome</keyword>
<evidence type="ECO:0000313" key="2">
    <source>
        <dbReference type="EMBL" id="OLQ07472.1"/>
    </source>
</evidence>
<dbReference type="AlphaFoldDB" id="A0A1Q9EJ59"/>
<keyword evidence="1" id="KW-0472">Membrane</keyword>
<evidence type="ECO:0000256" key="1">
    <source>
        <dbReference type="SAM" id="Phobius"/>
    </source>
</evidence>
<keyword evidence="1" id="KW-1133">Transmembrane helix</keyword>
<proteinExistence type="predicted"/>
<feature type="transmembrane region" description="Helical" evidence="1">
    <location>
        <begin position="38"/>
        <end position="58"/>
    </location>
</feature>
<organism evidence="2 3">
    <name type="scientific">Symbiodinium microadriaticum</name>
    <name type="common">Dinoflagellate</name>
    <name type="synonym">Zooxanthella microadriatica</name>
    <dbReference type="NCBI Taxonomy" id="2951"/>
    <lineage>
        <taxon>Eukaryota</taxon>
        <taxon>Sar</taxon>
        <taxon>Alveolata</taxon>
        <taxon>Dinophyceae</taxon>
        <taxon>Suessiales</taxon>
        <taxon>Symbiodiniaceae</taxon>
        <taxon>Symbiodinium</taxon>
    </lineage>
</organism>